<evidence type="ECO:0000256" key="4">
    <source>
        <dbReference type="RuleBase" id="RU004262"/>
    </source>
</evidence>
<dbReference type="PRINTS" id="PR00821">
    <property type="entry name" value="TAGLIPASE"/>
</dbReference>
<dbReference type="AlphaFoldDB" id="A0A4C1SIB5"/>
<dbReference type="GO" id="GO:0016042">
    <property type="term" value="P:lipid catabolic process"/>
    <property type="evidence" value="ECO:0007669"/>
    <property type="project" value="TreeGrafter"/>
</dbReference>
<gene>
    <name evidence="6" type="primary">Liph</name>
    <name evidence="6" type="ORF">EVAR_70590_1</name>
</gene>
<comment type="subcellular location">
    <subcellularLocation>
        <location evidence="1">Secreted</location>
    </subcellularLocation>
</comment>
<dbReference type="EMBL" id="BGZK01003492">
    <property type="protein sequence ID" value="GBP01889.1"/>
    <property type="molecule type" value="Genomic_DNA"/>
</dbReference>
<evidence type="ECO:0000256" key="1">
    <source>
        <dbReference type="ARBA" id="ARBA00004613"/>
    </source>
</evidence>
<evidence type="ECO:0000256" key="3">
    <source>
        <dbReference type="ARBA" id="ARBA00022525"/>
    </source>
</evidence>
<dbReference type="SUPFAM" id="SSF53474">
    <property type="entry name" value="alpha/beta-Hydrolases"/>
    <property type="match status" value="1"/>
</dbReference>
<dbReference type="GO" id="GO:0016298">
    <property type="term" value="F:lipase activity"/>
    <property type="evidence" value="ECO:0007669"/>
    <property type="project" value="InterPro"/>
</dbReference>
<dbReference type="OrthoDB" id="6770740at2759"/>
<organism evidence="6 7">
    <name type="scientific">Eumeta variegata</name>
    <name type="common">Bagworm moth</name>
    <name type="synonym">Eumeta japonica</name>
    <dbReference type="NCBI Taxonomy" id="151549"/>
    <lineage>
        <taxon>Eukaryota</taxon>
        <taxon>Metazoa</taxon>
        <taxon>Ecdysozoa</taxon>
        <taxon>Arthropoda</taxon>
        <taxon>Hexapoda</taxon>
        <taxon>Insecta</taxon>
        <taxon>Pterygota</taxon>
        <taxon>Neoptera</taxon>
        <taxon>Endopterygota</taxon>
        <taxon>Lepidoptera</taxon>
        <taxon>Glossata</taxon>
        <taxon>Ditrysia</taxon>
        <taxon>Tineoidea</taxon>
        <taxon>Psychidae</taxon>
        <taxon>Oiketicinae</taxon>
        <taxon>Eumeta</taxon>
    </lineage>
</organism>
<dbReference type="PANTHER" id="PTHR11610">
    <property type="entry name" value="LIPASE"/>
    <property type="match status" value="1"/>
</dbReference>
<dbReference type="GO" id="GO:0005615">
    <property type="term" value="C:extracellular space"/>
    <property type="evidence" value="ECO:0007669"/>
    <property type="project" value="TreeGrafter"/>
</dbReference>
<evidence type="ECO:0000259" key="5">
    <source>
        <dbReference type="Pfam" id="PF00151"/>
    </source>
</evidence>
<comment type="caution">
    <text evidence="6">The sequence shown here is derived from an EMBL/GenBank/DDBJ whole genome shotgun (WGS) entry which is preliminary data.</text>
</comment>
<comment type="similarity">
    <text evidence="2 4">Belongs to the AB hydrolase superfamily. Lipase family.</text>
</comment>
<sequence length="217" mass="23639">MVTTITQNGVSPKNFHCIGHSLGAQMLGQMGDHFFKNTGQKLARITGLDPAGPCFSNSLIEEQIRSGVADYVEIYHCNAGALGTTSVLGDVDFFANKRGSSQPDCGTPLIPGILQSSMAAKCNHRTCLSLYLETITHPDWFPATACDSYKQYKKGTCSLNDKTVAGFWNPGCGWESLMKNVTLGNVTMSHRTRERPARPCVSLPLNYDRSAARSTRN</sequence>
<dbReference type="InterPro" id="IPR013818">
    <property type="entry name" value="Lipase"/>
</dbReference>
<accession>A0A4C1SIB5</accession>
<dbReference type="Pfam" id="PF00151">
    <property type="entry name" value="Lipase"/>
    <property type="match status" value="1"/>
</dbReference>
<reference evidence="6 7" key="1">
    <citation type="journal article" date="2019" name="Commun. Biol.">
        <title>The bagworm genome reveals a unique fibroin gene that provides high tensile strength.</title>
        <authorList>
            <person name="Kono N."/>
            <person name="Nakamura H."/>
            <person name="Ohtoshi R."/>
            <person name="Tomita M."/>
            <person name="Numata K."/>
            <person name="Arakawa K."/>
        </authorList>
    </citation>
    <scope>NUCLEOTIDE SEQUENCE [LARGE SCALE GENOMIC DNA]</scope>
</reference>
<evidence type="ECO:0000256" key="2">
    <source>
        <dbReference type="ARBA" id="ARBA00010701"/>
    </source>
</evidence>
<dbReference type="STRING" id="151549.A0A4C1SIB5"/>
<evidence type="ECO:0000313" key="7">
    <source>
        <dbReference type="Proteomes" id="UP000299102"/>
    </source>
</evidence>
<keyword evidence="3" id="KW-0964">Secreted</keyword>
<feature type="domain" description="Lipase" evidence="5">
    <location>
        <begin position="6"/>
        <end position="157"/>
    </location>
</feature>
<dbReference type="InterPro" id="IPR029058">
    <property type="entry name" value="AB_hydrolase_fold"/>
</dbReference>
<proteinExistence type="inferred from homology"/>
<dbReference type="Gene3D" id="3.40.50.1820">
    <property type="entry name" value="alpha/beta hydrolase"/>
    <property type="match status" value="1"/>
</dbReference>
<name>A0A4C1SIB5_EUMVA</name>
<keyword evidence="7" id="KW-1185">Reference proteome</keyword>
<dbReference type="Proteomes" id="UP000299102">
    <property type="component" value="Unassembled WGS sequence"/>
</dbReference>
<protein>
    <submittedName>
        <fullName evidence="6">Lipase member H</fullName>
    </submittedName>
</protein>
<evidence type="ECO:0000313" key="6">
    <source>
        <dbReference type="EMBL" id="GBP01889.1"/>
    </source>
</evidence>
<dbReference type="InterPro" id="IPR000734">
    <property type="entry name" value="TAG_lipase"/>
</dbReference>